<accession>A0A0D0IWP9</accession>
<name>A0A0D0IWP9_9BACT</name>
<dbReference type="RefSeq" id="WP_042518608.1">
    <property type="nucleotide sequence ID" value="NZ_JXQH01000080.1"/>
</dbReference>
<organism evidence="1 2">
    <name type="scientific">Prevotella pectinovora</name>
    <dbReference type="NCBI Taxonomy" id="1602169"/>
    <lineage>
        <taxon>Bacteria</taxon>
        <taxon>Pseudomonadati</taxon>
        <taxon>Bacteroidota</taxon>
        <taxon>Bacteroidia</taxon>
        <taxon>Bacteroidales</taxon>
        <taxon>Prevotellaceae</taxon>
        <taxon>Prevotella</taxon>
    </lineage>
</organism>
<sequence length="115" mass="13402">MSYEQEIKELLFEAGKEGLSAKKIARHIFNKHNGLFETTPYDEVYKAVQYCIAKNNKSANPFIEKAERWGYYKLTEKSSHDTQLLLQFKEGYNEEQEAENGKDDHVCEDLSLSLF</sequence>
<gene>
    <name evidence="1" type="ORF">ST44_04945</name>
</gene>
<protein>
    <submittedName>
        <fullName evidence="1">Uncharacterized protein</fullName>
    </submittedName>
</protein>
<comment type="caution">
    <text evidence="1">The sequence shown here is derived from an EMBL/GenBank/DDBJ whole genome shotgun (WGS) entry which is preliminary data.</text>
</comment>
<dbReference type="AlphaFoldDB" id="A0A0D0IWP9"/>
<dbReference type="EMBL" id="JXQK01000048">
    <property type="protein sequence ID" value="KIP63082.1"/>
    <property type="molecule type" value="Genomic_DNA"/>
</dbReference>
<dbReference type="Proteomes" id="UP000032046">
    <property type="component" value="Unassembled WGS sequence"/>
</dbReference>
<reference evidence="1 2" key="1">
    <citation type="submission" date="2015-01" db="EMBL/GenBank/DDBJ databases">
        <title>Comparative genomics of non-oral Prevotella species.</title>
        <authorList>
            <person name="Accetto T."/>
            <person name="Nograsek B."/>
            <person name="Avgustin G."/>
        </authorList>
    </citation>
    <scope>NUCLEOTIDE SEQUENCE [LARGE SCALE GENOMIC DNA]</scope>
    <source>
        <strain evidence="1 2">P5-119</strain>
    </source>
</reference>
<evidence type="ECO:0000313" key="1">
    <source>
        <dbReference type="EMBL" id="KIP63082.1"/>
    </source>
</evidence>
<evidence type="ECO:0000313" key="2">
    <source>
        <dbReference type="Proteomes" id="UP000032046"/>
    </source>
</evidence>
<proteinExistence type="predicted"/>
<dbReference type="STRING" id="1602171.ST44_04945"/>
<keyword evidence="2" id="KW-1185">Reference proteome</keyword>